<evidence type="ECO:0000256" key="6">
    <source>
        <dbReference type="ARBA" id="ARBA00022679"/>
    </source>
</evidence>
<keyword evidence="9 16" id="KW-0735">Signal-anchor</keyword>
<evidence type="ECO:0000256" key="4">
    <source>
        <dbReference type="ARBA" id="ARBA00005735"/>
    </source>
</evidence>
<dbReference type="GO" id="GO:0005975">
    <property type="term" value="P:carbohydrate metabolic process"/>
    <property type="evidence" value="ECO:0007669"/>
    <property type="project" value="InterPro"/>
</dbReference>
<dbReference type="GO" id="GO:0046525">
    <property type="term" value="F:xylosylprotein 4-beta-galactosyltransferase activity"/>
    <property type="evidence" value="ECO:0007669"/>
    <property type="project" value="UniProtKB-EC"/>
</dbReference>
<protein>
    <recommendedName>
        <fullName evidence="16">Beta-1,4-N-acetylgalactosaminyltransferase</fullName>
        <ecNumber evidence="16">2.4.1.-</ecNumber>
    </recommendedName>
    <alternativeName>
        <fullName evidence="16">Beta-4-GalNAcT</fullName>
    </alternativeName>
</protein>
<proteinExistence type="inferred from homology"/>
<dbReference type="Pfam" id="PF13733">
    <property type="entry name" value="Glyco_transf_7N"/>
    <property type="match status" value="1"/>
</dbReference>
<evidence type="ECO:0000256" key="12">
    <source>
        <dbReference type="ARBA" id="ARBA00023136"/>
    </source>
</evidence>
<dbReference type="PANTHER" id="PTHR19300">
    <property type="entry name" value="BETA-1,4-GALACTOSYLTRANSFERASE"/>
    <property type="match status" value="1"/>
</dbReference>
<feature type="domain" description="Galactosyltransferase N-terminal" evidence="18">
    <location>
        <begin position="70"/>
        <end position="159"/>
    </location>
</feature>
<name>A0A9P0FIA4_BRAAE</name>
<keyword evidence="20" id="KW-1185">Reference proteome</keyword>
<comment type="similarity">
    <text evidence="4 16">Belongs to the glycosyltransferase 7 family.</text>
</comment>
<dbReference type="Pfam" id="PF02709">
    <property type="entry name" value="Glyco_transf_7C"/>
    <property type="match status" value="1"/>
</dbReference>
<evidence type="ECO:0000256" key="13">
    <source>
        <dbReference type="ARBA" id="ARBA00023180"/>
    </source>
</evidence>
<comment type="pathway">
    <text evidence="3 16">Protein modification; protein glycosylation.</text>
</comment>
<evidence type="ECO:0000259" key="18">
    <source>
        <dbReference type="Pfam" id="PF13733"/>
    </source>
</evidence>
<dbReference type="EC" id="2.4.1.-" evidence="16"/>
<keyword evidence="8 16" id="KW-0479">Metal-binding</keyword>
<dbReference type="OrthoDB" id="6020664at2759"/>
<keyword evidence="7 16" id="KW-0812">Transmembrane</keyword>
<keyword evidence="14 16" id="KW-0464">Manganese</keyword>
<comment type="function">
    <text evidence="16">Catalyzes the transfer of galactose onto proteins or lipids.</text>
</comment>
<keyword evidence="12 16" id="KW-0472">Membrane</keyword>
<sequence length="308" mass="36352">MRRSCTKSIYGYSFLRLVLLIFSCMFLIIVFLTIKLITYEKSSCQRLDESINIEDNKFPVLPSEEIIVNKNHISGHKLAILVPYKDRFEELLVFAPYIHNFLIKQNVDHDIFILHQIDFFRFNRASLINVGFLATKDNYTYLAMHDVDLLPLNDNLLYKYPEMPLHIASPKFHPRYHYEKFIGGILLINREHFSKVNGLSNRYWGWGLEDDEFYVRLKDAKLTIQRPENITTGTTNTFKHIHTKQRVRDTKKCFNQKEVTRKRDKVTGLHDVKYNIKSRTKMNIEGAPLTIINVQLLCDQTKTPWCEC</sequence>
<evidence type="ECO:0000259" key="17">
    <source>
        <dbReference type="Pfam" id="PF02709"/>
    </source>
</evidence>
<comment type="catalytic activity">
    <reaction evidence="15">
        <text>3-O-(beta-D-xylosyl)-L-seryl-[protein] + UDP-alpha-D-galactose = 3-O-(beta-D-galactosyl-(1-&gt;4)-beta-D-xylosyl)-L-seryl-[protein] + UDP + H(+)</text>
        <dbReference type="Rhea" id="RHEA:15297"/>
        <dbReference type="Rhea" id="RHEA-COMP:12567"/>
        <dbReference type="Rhea" id="RHEA-COMP:12570"/>
        <dbReference type="ChEBI" id="CHEBI:15378"/>
        <dbReference type="ChEBI" id="CHEBI:58223"/>
        <dbReference type="ChEBI" id="CHEBI:66914"/>
        <dbReference type="ChEBI" id="CHEBI:132085"/>
        <dbReference type="ChEBI" id="CHEBI:132088"/>
        <dbReference type="EC" id="2.4.1.133"/>
    </reaction>
</comment>
<comment type="cofactor">
    <cofactor evidence="1 16">
        <name>Mn(2+)</name>
        <dbReference type="ChEBI" id="CHEBI:29035"/>
    </cofactor>
</comment>
<evidence type="ECO:0000256" key="3">
    <source>
        <dbReference type="ARBA" id="ARBA00004922"/>
    </source>
</evidence>
<dbReference type="InterPro" id="IPR029044">
    <property type="entry name" value="Nucleotide-diphossugar_trans"/>
</dbReference>
<organism evidence="19 20">
    <name type="scientific">Brassicogethes aeneus</name>
    <name type="common">Rape pollen beetle</name>
    <name type="synonym">Meligethes aeneus</name>
    <dbReference type="NCBI Taxonomy" id="1431903"/>
    <lineage>
        <taxon>Eukaryota</taxon>
        <taxon>Metazoa</taxon>
        <taxon>Ecdysozoa</taxon>
        <taxon>Arthropoda</taxon>
        <taxon>Hexapoda</taxon>
        <taxon>Insecta</taxon>
        <taxon>Pterygota</taxon>
        <taxon>Neoptera</taxon>
        <taxon>Endopterygota</taxon>
        <taxon>Coleoptera</taxon>
        <taxon>Polyphaga</taxon>
        <taxon>Cucujiformia</taxon>
        <taxon>Nitidulidae</taxon>
        <taxon>Meligethinae</taxon>
        <taxon>Brassicogethes</taxon>
    </lineage>
</organism>
<dbReference type="GO" id="GO:0000139">
    <property type="term" value="C:Golgi membrane"/>
    <property type="evidence" value="ECO:0007669"/>
    <property type="project" value="UniProtKB-SubCell"/>
</dbReference>
<evidence type="ECO:0000313" key="20">
    <source>
        <dbReference type="Proteomes" id="UP001154078"/>
    </source>
</evidence>
<dbReference type="FunFam" id="3.90.550.10:FF:000062">
    <property type="entry name" value="beta-1,4-galactosyltransferase 7 isoform X1"/>
    <property type="match status" value="1"/>
</dbReference>
<evidence type="ECO:0000256" key="5">
    <source>
        <dbReference type="ARBA" id="ARBA00022676"/>
    </source>
</evidence>
<dbReference type="AlphaFoldDB" id="A0A9P0FIA4"/>
<evidence type="ECO:0000256" key="7">
    <source>
        <dbReference type="ARBA" id="ARBA00022692"/>
    </source>
</evidence>
<keyword evidence="6 16" id="KW-0808">Transferase</keyword>
<evidence type="ECO:0000256" key="15">
    <source>
        <dbReference type="ARBA" id="ARBA00051458"/>
    </source>
</evidence>
<dbReference type="PRINTS" id="PR02050">
    <property type="entry name" value="B14GALTRFASE"/>
</dbReference>
<evidence type="ECO:0000256" key="1">
    <source>
        <dbReference type="ARBA" id="ARBA00001936"/>
    </source>
</evidence>
<evidence type="ECO:0000256" key="2">
    <source>
        <dbReference type="ARBA" id="ARBA00004323"/>
    </source>
</evidence>
<evidence type="ECO:0000256" key="8">
    <source>
        <dbReference type="ARBA" id="ARBA00022723"/>
    </source>
</evidence>
<keyword evidence="10 16" id="KW-1133">Transmembrane helix</keyword>
<feature type="domain" description="Galactosyltransferase C-terminal" evidence="17">
    <location>
        <begin position="164"/>
        <end position="240"/>
    </location>
</feature>
<dbReference type="GO" id="GO:0030166">
    <property type="term" value="P:proteoglycan biosynthetic process"/>
    <property type="evidence" value="ECO:0007669"/>
    <property type="project" value="TreeGrafter"/>
</dbReference>
<evidence type="ECO:0000256" key="9">
    <source>
        <dbReference type="ARBA" id="ARBA00022968"/>
    </source>
</evidence>
<evidence type="ECO:0000313" key="19">
    <source>
        <dbReference type="EMBL" id="CAH0555439.1"/>
    </source>
</evidence>
<keyword evidence="13 16" id="KW-0325">Glycoprotein</keyword>
<dbReference type="PANTHER" id="PTHR19300:SF30">
    <property type="entry name" value="BETA-1,4-GALACTOSYLTRANSFERASE 7"/>
    <property type="match status" value="1"/>
</dbReference>
<evidence type="ECO:0000256" key="11">
    <source>
        <dbReference type="ARBA" id="ARBA00023034"/>
    </source>
</evidence>
<accession>A0A9P0FIA4</accession>
<reference evidence="19" key="1">
    <citation type="submission" date="2021-12" db="EMBL/GenBank/DDBJ databases">
        <authorList>
            <person name="King R."/>
        </authorList>
    </citation>
    <scope>NUCLEOTIDE SEQUENCE</scope>
</reference>
<dbReference type="InterPro" id="IPR003859">
    <property type="entry name" value="Galactosyl_T"/>
</dbReference>
<evidence type="ECO:0000256" key="14">
    <source>
        <dbReference type="ARBA" id="ARBA00023211"/>
    </source>
</evidence>
<evidence type="ECO:0000256" key="16">
    <source>
        <dbReference type="RuleBase" id="RU368121"/>
    </source>
</evidence>
<evidence type="ECO:0000256" key="10">
    <source>
        <dbReference type="ARBA" id="ARBA00022989"/>
    </source>
</evidence>
<keyword evidence="5 16" id="KW-0328">Glycosyltransferase</keyword>
<dbReference type="EMBL" id="OV121135">
    <property type="protein sequence ID" value="CAH0555439.1"/>
    <property type="molecule type" value="Genomic_DNA"/>
</dbReference>
<dbReference type="InterPro" id="IPR027995">
    <property type="entry name" value="Galactosyl_T_N"/>
</dbReference>
<dbReference type="Proteomes" id="UP001154078">
    <property type="component" value="Chromosome 4"/>
</dbReference>
<dbReference type="SUPFAM" id="SSF53448">
    <property type="entry name" value="Nucleotide-diphospho-sugar transferases"/>
    <property type="match status" value="1"/>
</dbReference>
<comment type="subcellular location">
    <subcellularLocation>
        <location evidence="2">Golgi apparatus membrane</location>
        <topology evidence="2">Single-pass type II membrane protein</topology>
    </subcellularLocation>
    <subcellularLocation>
        <location evidence="16">Membrane</location>
        <topology evidence="16">Single-pass type II membrane protein</topology>
    </subcellularLocation>
</comment>
<dbReference type="GO" id="GO:0046872">
    <property type="term" value="F:metal ion binding"/>
    <property type="evidence" value="ECO:0007669"/>
    <property type="project" value="UniProtKB-UniRule"/>
</dbReference>
<keyword evidence="11" id="KW-0333">Golgi apparatus</keyword>
<dbReference type="Gene3D" id="3.90.550.10">
    <property type="entry name" value="Spore Coat Polysaccharide Biosynthesis Protein SpsA, Chain A"/>
    <property type="match status" value="1"/>
</dbReference>
<gene>
    <name evidence="19" type="ORF">MELIAE_LOCUS6810</name>
</gene>
<feature type="transmembrane region" description="Helical" evidence="16">
    <location>
        <begin position="12"/>
        <end position="34"/>
    </location>
</feature>
<dbReference type="InterPro" id="IPR027791">
    <property type="entry name" value="Galactosyl_T_C"/>
</dbReference>